<dbReference type="PANTHER" id="PTHR38599:SF1">
    <property type="entry name" value="CUPIN DOMAIN PROTEIN (AFU_ORTHOLOGUE AFUA_3G13620)"/>
    <property type="match status" value="1"/>
</dbReference>
<dbReference type="Pfam" id="PF07883">
    <property type="entry name" value="Cupin_2"/>
    <property type="match status" value="1"/>
</dbReference>
<dbReference type="SUPFAM" id="SSF51182">
    <property type="entry name" value="RmlC-like cupins"/>
    <property type="match status" value="1"/>
</dbReference>
<organism evidence="2 3">
    <name type="scientific">Tectimicrobiota bacterium</name>
    <dbReference type="NCBI Taxonomy" id="2528274"/>
    <lineage>
        <taxon>Bacteria</taxon>
        <taxon>Pseudomonadati</taxon>
        <taxon>Nitrospinota/Tectimicrobiota group</taxon>
        <taxon>Candidatus Tectimicrobiota</taxon>
    </lineage>
</organism>
<dbReference type="InterPro" id="IPR011051">
    <property type="entry name" value="RmlC_Cupin_sf"/>
</dbReference>
<name>A0A932HZS9_UNCTE</name>
<dbReference type="CDD" id="cd02236">
    <property type="entry name" value="cupin_CV2614-like"/>
    <property type="match status" value="1"/>
</dbReference>
<evidence type="ECO:0000313" key="2">
    <source>
        <dbReference type="EMBL" id="MBI3127473.1"/>
    </source>
</evidence>
<evidence type="ECO:0000259" key="1">
    <source>
        <dbReference type="Pfam" id="PF07883"/>
    </source>
</evidence>
<dbReference type="InterPro" id="IPR013096">
    <property type="entry name" value="Cupin_2"/>
</dbReference>
<evidence type="ECO:0000313" key="3">
    <source>
        <dbReference type="Proteomes" id="UP000782312"/>
    </source>
</evidence>
<dbReference type="Gene3D" id="2.60.120.10">
    <property type="entry name" value="Jelly Rolls"/>
    <property type="match status" value="1"/>
</dbReference>
<accession>A0A932HZS9</accession>
<reference evidence="2" key="1">
    <citation type="submission" date="2020-07" db="EMBL/GenBank/DDBJ databases">
        <title>Huge and variable diversity of episymbiotic CPR bacteria and DPANN archaea in groundwater ecosystems.</title>
        <authorList>
            <person name="He C.Y."/>
            <person name="Keren R."/>
            <person name="Whittaker M."/>
            <person name="Farag I.F."/>
            <person name="Doudna J."/>
            <person name="Cate J.H.D."/>
            <person name="Banfield J.F."/>
        </authorList>
    </citation>
    <scope>NUCLEOTIDE SEQUENCE</scope>
    <source>
        <strain evidence="2">NC_groundwater_763_Ag_S-0.2um_68_21</strain>
    </source>
</reference>
<dbReference type="EMBL" id="JACPUR010000017">
    <property type="protein sequence ID" value="MBI3127473.1"/>
    <property type="molecule type" value="Genomic_DNA"/>
</dbReference>
<gene>
    <name evidence="2" type="ORF">HYZ11_07705</name>
</gene>
<proteinExistence type="predicted"/>
<dbReference type="AlphaFoldDB" id="A0A932HZS9"/>
<dbReference type="InterPro" id="IPR014710">
    <property type="entry name" value="RmlC-like_jellyroll"/>
</dbReference>
<comment type="caution">
    <text evidence="2">The sequence shown here is derived from an EMBL/GenBank/DDBJ whole genome shotgun (WGS) entry which is preliminary data.</text>
</comment>
<feature type="domain" description="Cupin type-2" evidence="1">
    <location>
        <begin position="69"/>
        <end position="136"/>
    </location>
</feature>
<protein>
    <submittedName>
        <fullName evidence="2">Cupin domain-containing protein</fullName>
    </submittedName>
</protein>
<sequence>MRSLASIATLSAVLIFAGFVGTVEGGGHDEALPKGFKTTPVLKSGMTASNGKIEYPKTGAAEIVSVVGVLEPGGRTARHQHPVPVFVYVLEGTLKVKADGHEARTYKTGQSFLEDINLWHQAFNEGTTPAKVLVVFMGETGKPTTVNAK</sequence>
<dbReference type="Proteomes" id="UP000782312">
    <property type="component" value="Unassembled WGS sequence"/>
</dbReference>
<dbReference type="PANTHER" id="PTHR38599">
    <property type="entry name" value="CUPIN DOMAIN PROTEIN (AFU_ORTHOLOGUE AFUA_3G13620)"/>
    <property type="match status" value="1"/>
</dbReference>